<dbReference type="AlphaFoldDB" id="A0A0G9KQK8"/>
<sequence length="143" mass="16852">MKNKEFDFSKMICFLLNSTSNAMIREYRPHLEEFKLTYAQYLVMMTLWNNDNILIKDISKETFFDSATLTPILKRLEEKSYIIRTQSLSDERGKIIKLTKEGKDLKDKTAHIFKNMECKIELSSEEQEDIIKICNKILSKLGN</sequence>
<keyword evidence="5" id="KW-0804">Transcription</keyword>
<comment type="subcellular location">
    <subcellularLocation>
        <location evidence="1">Cytoplasm</location>
    </subcellularLocation>
</comment>
<evidence type="ECO:0000256" key="4">
    <source>
        <dbReference type="ARBA" id="ARBA00023125"/>
    </source>
</evidence>
<evidence type="ECO:0000256" key="2">
    <source>
        <dbReference type="ARBA" id="ARBA00022490"/>
    </source>
</evidence>
<evidence type="ECO:0000256" key="5">
    <source>
        <dbReference type="ARBA" id="ARBA00023163"/>
    </source>
</evidence>
<dbReference type="PATRIC" id="fig|1447263.3.peg.2083"/>
<reference evidence="7 8" key="1">
    <citation type="submission" date="2014-01" db="EMBL/GenBank/DDBJ databases">
        <title>Development of a Comparative Genomic Fingerprinting Assay for High Resolution Genotyping of Arcobacter butzleri.</title>
        <authorList>
            <person name="Webb A.L."/>
            <person name="Inglis G.D."/>
            <person name="Kruczkiewicz P."/>
            <person name="Selinger L.B."/>
            <person name="Taboada E.N."/>
        </authorList>
    </citation>
    <scope>NUCLEOTIDE SEQUENCE [LARGE SCALE GENOMIC DNA]</scope>
    <source>
        <strain evidence="7 8">L355</strain>
    </source>
</reference>
<accession>A0A0G9KQK8</accession>
<organism evidence="7 8">
    <name type="scientific">Aliarcobacter butzleri L355</name>
    <dbReference type="NCBI Taxonomy" id="1447263"/>
    <lineage>
        <taxon>Bacteria</taxon>
        <taxon>Pseudomonadati</taxon>
        <taxon>Campylobacterota</taxon>
        <taxon>Epsilonproteobacteria</taxon>
        <taxon>Campylobacterales</taxon>
        <taxon>Arcobacteraceae</taxon>
        <taxon>Aliarcobacter</taxon>
    </lineage>
</organism>
<dbReference type="GO" id="GO:0005737">
    <property type="term" value="C:cytoplasm"/>
    <property type="evidence" value="ECO:0007669"/>
    <property type="project" value="UniProtKB-SubCell"/>
</dbReference>
<protein>
    <submittedName>
        <fullName evidence="7">MarR family transcriptional regulator</fullName>
    </submittedName>
</protein>
<gene>
    <name evidence="7" type="ORF">AF80_10690</name>
</gene>
<evidence type="ECO:0000256" key="3">
    <source>
        <dbReference type="ARBA" id="ARBA00023015"/>
    </source>
</evidence>
<dbReference type="GO" id="GO:0003677">
    <property type="term" value="F:DNA binding"/>
    <property type="evidence" value="ECO:0007669"/>
    <property type="project" value="UniProtKB-KW"/>
</dbReference>
<evidence type="ECO:0000259" key="6">
    <source>
        <dbReference type="PROSITE" id="PS50995"/>
    </source>
</evidence>
<dbReference type="GO" id="GO:0006950">
    <property type="term" value="P:response to stress"/>
    <property type="evidence" value="ECO:0007669"/>
    <property type="project" value="TreeGrafter"/>
</dbReference>
<dbReference type="PANTHER" id="PTHR33164:SF5">
    <property type="entry name" value="ORGANIC HYDROPEROXIDE RESISTANCE TRANSCRIPTIONAL REGULATOR"/>
    <property type="match status" value="1"/>
</dbReference>
<dbReference type="EMBL" id="JAIW01000065">
    <property type="protein sequence ID" value="KLE08055.1"/>
    <property type="molecule type" value="Genomic_DNA"/>
</dbReference>
<dbReference type="Pfam" id="PF22381">
    <property type="entry name" value="Staph_reg_Sar_Rot"/>
    <property type="match status" value="1"/>
</dbReference>
<dbReference type="RefSeq" id="WP_046998831.1">
    <property type="nucleotide sequence ID" value="NZ_JAIW01000065.1"/>
</dbReference>
<feature type="domain" description="HTH marR-type" evidence="6">
    <location>
        <begin position="9"/>
        <end position="139"/>
    </location>
</feature>
<dbReference type="GO" id="GO:0003700">
    <property type="term" value="F:DNA-binding transcription factor activity"/>
    <property type="evidence" value="ECO:0007669"/>
    <property type="project" value="InterPro"/>
</dbReference>
<dbReference type="Proteomes" id="UP000035154">
    <property type="component" value="Unassembled WGS sequence"/>
</dbReference>
<dbReference type="PRINTS" id="PR00598">
    <property type="entry name" value="HTHMARR"/>
</dbReference>
<dbReference type="SUPFAM" id="SSF46785">
    <property type="entry name" value="Winged helix' DNA-binding domain"/>
    <property type="match status" value="1"/>
</dbReference>
<proteinExistence type="predicted"/>
<dbReference type="InterPro" id="IPR036390">
    <property type="entry name" value="WH_DNA-bd_sf"/>
</dbReference>
<dbReference type="Gene3D" id="1.10.10.10">
    <property type="entry name" value="Winged helix-like DNA-binding domain superfamily/Winged helix DNA-binding domain"/>
    <property type="match status" value="1"/>
</dbReference>
<evidence type="ECO:0000256" key="1">
    <source>
        <dbReference type="ARBA" id="ARBA00004496"/>
    </source>
</evidence>
<dbReference type="InterPro" id="IPR036388">
    <property type="entry name" value="WH-like_DNA-bd_sf"/>
</dbReference>
<dbReference type="SMART" id="SM00347">
    <property type="entry name" value="HTH_MARR"/>
    <property type="match status" value="1"/>
</dbReference>
<keyword evidence="2" id="KW-0963">Cytoplasm</keyword>
<name>A0A0G9KQK8_9BACT</name>
<comment type="caution">
    <text evidence="7">The sequence shown here is derived from an EMBL/GenBank/DDBJ whole genome shotgun (WGS) entry which is preliminary data.</text>
</comment>
<keyword evidence="3" id="KW-0805">Transcription regulation</keyword>
<dbReference type="InterPro" id="IPR000835">
    <property type="entry name" value="HTH_MarR-typ"/>
</dbReference>
<evidence type="ECO:0000313" key="7">
    <source>
        <dbReference type="EMBL" id="KLE08055.1"/>
    </source>
</evidence>
<dbReference type="PANTHER" id="PTHR33164">
    <property type="entry name" value="TRANSCRIPTIONAL REGULATOR, MARR FAMILY"/>
    <property type="match status" value="1"/>
</dbReference>
<dbReference type="InterPro" id="IPR039422">
    <property type="entry name" value="MarR/SlyA-like"/>
</dbReference>
<dbReference type="InterPro" id="IPR055166">
    <property type="entry name" value="Transc_reg_Sar_Rot_HTH"/>
</dbReference>
<keyword evidence="4" id="KW-0238">DNA-binding</keyword>
<dbReference type="PROSITE" id="PS50995">
    <property type="entry name" value="HTH_MARR_2"/>
    <property type="match status" value="1"/>
</dbReference>
<evidence type="ECO:0000313" key="8">
    <source>
        <dbReference type="Proteomes" id="UP000035154"/>
    </source>
</evidence>